<dbReference type="EMBL" id="AWGH01000026">
    <property type="protein sequence ID" value="ODN88124.1"/>
    <property type="molecule type" value="Genomic_DNA"/>
</dbReference>
<dbReference type="RefSeq" id="XP_019029192.1">
    <property type="nucleotide sequence ID" value="XM_019178915.1"/>
</dbReference>
<feature type="compositionally biased region" description="Polar residues" evidence="1">
    <location>
        <begin position="137"/>
        <end position="155"/>
    </location>
</feature>
<dbReference type="Proteomes" id="UP000094819">
    <property type="component" value="Unassembled WGS sequence"/>
</dbReference>
<feature type="non-terminal residue" evidence="2">
    <location>
        <position position="155"/>
    </location>
</feature>
<evidence type="ECO:0000313" key="3">
    <source>
        <dbReference type="Proteomes" id="UP000094819"/>
    </source>
</evidence>
<gene>
    <name evidence="2" type="ORF">L198_06889</name>
</gene>
<protein>
    <submittedName>
        <fullName evidence="2">Uncharacterized protein</fullName>
    </submittedName>
</protein>
<feature type="compositionally biased region" description="Basic and acidic residues" evidence="1">
    <location>
        <begin position="115"/>
        <end position="136"/>
    </location>
</feature>
<feature type="region of interest" description="Disordered" evidence="1">
    <location>
        <begin position="67"/>
        <end position="155"/>
    </location>
</feature>
<proteinExistence type="predicted"/>
<accession>A0A1E3IHQ1</accession>
<feature type="compositionally biased region" description="Acidic residues" evidence="1">
    <location>
        <begin position="72"/>
        <end position="86"/>
    </location>
</feature>
<evidence type="ECO:0000256" key="1">
    <source>
        <dbReference type="SAM" id="MobiDB-lite"/>
    </source>
</evidence>
<reference evidence="2 3" key="1">
    <citation type="submission" date="2016-06" db="EMBL/GenBank/DDBJ databases">
        <title>Evolution of pathogenesis and genome organization in the Tremellales.</title>
        <authorList>
            <person name="Cuomo C."/>
            <person name="Litvintseva A."/>
            <person name="Heitman J."/>
            <person name="Chen Y."/>
            <person name="Sun S."/>
            <person name="Springer D."/>
            <person name="Dromer F."/>
            <person name="Young S."/>
            <person name="Zeng Q."/>
            <person name="Chapman S."/>
            <person name="Gujja S."/>
            <person name="Saif S."/>
            <person name="Birren B."/>
        </authorList>
    </citation>
    <scope>NUCLEOTIDE SEQUENCE [LARGE SCALE GENOMIC DNA]</scope>
    <source>
        <strain evidence="2 3">CBS 7118</strain>
    </source>
</reference>
<organism evidence="2 3">
    <name type="scientific">Cryptococcus wingfieldii CBS 7118</name>
    <dbReference type="NCBI Taxonomy" id="1295528"/>
    <lineage>
        <taxon>Eukaryota</taxon>
        <taxon>Fungi</taxon>
        <taxon>Dikarya</taxon>
        <taxon>Basidiomycota</taxon>
        <taxon>Agaricomycotina</taxon>
        <taxon>Tremellomycetes</taxon>
        <taxon>Tremellales</taxon>
        <taxon>Cryptococcaceae</taxon>
        <taxon>Cryptococcus</taxon>
    </lineage>
</organism>
<dbReference type="AlphaFoldDB" id="A0A1E3IHQ1"/>
<keyword evidence="3" id="KW-1185">Reference proteome</keyword>
<feature type="compositionally biased region" description="Gly residues" evidence="1">
    <location>
        <begin position="87"/>
        <end position="107"/>
    </location>
</feature>
<dbReference type="GeneID" id="30196100"/>
<comment type="caution">
    <text evidence="2">The sequence shown here is derived from an EMBL/GenBank/DDBJ whole genome shotgun (WGS) entry which is preliminary data.</text>
</comment>
<name>A0A1E3IHQ1_9TREE</name>
<evidence type="ECO:0000313" key="2">
    <source>
        <dbReference type="EMBL" id="ODN88124.1"/>
    </source>
</evidence>
<sequence>MCLLHALGGFPRTVRHLNDDCFVINLSAFHNVDVLWSALPPDLCRPRRLLEDPLAVRCARGEALKNINALGDGEEEDEDGDAEEGDGSFGDGGRNVRGGQGGCGAIRGRGRGRGYGRERGRRQEGGRGRGESREELQATTQDTVMESRPSTAPPL</sequence>